<dbReference type="EMBL" id="CP011770">
    <property type="protein sequence ID" value="AKM11051.1"/>
    <property type="molecule type" value="Genomic_DNA"/>
</dbReference>
<dbReference type="InterPro" id="IPR014284">
    <property type="entry name" value="RNA_pol_sigma-70_dom"/>
</dbReference>
<evidence type="ECO:0000259" key="1">
    <source>
        <dbReference type="Pfam" id="PF04545"/>
    </source>
</evidence>
<dbReference type="OrthoDB" id="7190058at2"/>
<dbReference type="RefSeq" id="WP_047822256.1">
    <property type="nucleotide sequence ID" value="NZ_CP011770.1"/>
</dbReference>
<dbReference type="AlphaFoldDB" id="A0A0G3XKC6"/>
<gene>
    <name evidence="2" type="ORF">AB433_15485</name>
</gene>
<dbReference type="SUPFAM" id="SSF88659">
    <property type="entry name" value="Sigma3 and sigma4 domains of RNA polymerase sigma factors"/>
    <property type="match status" value="1"/>
</dbReference>
<evidence type="ECO:0000313" key="2">
    <source>
        <dbReference type="EMBL" id="AKM11051.1"/>
    </source>
</evidence>
<name>A0A0G3XKC6_9SPHN</name>
<sequence length="180" mass="20262">MNATRAGLKTSLAARYTQLRDRLAAKLGSQDLAGEALHETWIKFSELTDDTPVKDPDAYIYRAAVNMAATMASKQRRVLGSQDIEDILAIADEAPGPERIAIARSELAHVWHVLGDLTRRQRHVFIESFTGTMTHDELAEHYGVSVRLIQMDLRNAILHCARRTRRKNPFAERAARVSTR</sequence>
<dbReference type="Proteomes" id="UP000035287">
    <property type="component" value="Chromosome"/>
</dbReference>
<dbReference type="InterPro" id="IPR036388">
    <property type="entry name" value="WH-like_DNA-bd_sf"/>
</dbReference>
<protein>
    <submittedName>
        <fullName evidence="2">Sigma-24 (FecI-like) protein</fullName>
    </submittedName>
</protein>
<proteinExistence type="predicted"/>
<reference evidence="2 3" key="1">
    <citation type="submission" date="2015-06" db="EMBL/GenBank/DDBJ databases">
        <authorList>
            <person name="Zeng Y."/>
            <person name="Huang Y."/>
        </authorList>
    </citation>
    <scope>NUCLEOTIDE SEQUENCE [LARGE SCALE GENOMIC DNA]</scope>
    <source>
        <strain evidence="2 3">PQ-2</strain>
    </source>
</reference>
<dbReference type="KEGG" id="cna:AB433_15485"/>
<dbReference type="STRING" id="1348774.AB433_15485"/>
<dbReference type="PATRIC" id="fig|1348774.3.peg.3258"/>
<organism evidence="2 3">
    <name type="scientific">Croceicoccus naphthovorans</name>
    <dbReference type="NCBI Taxonomy" id="1348774"/>
    <lineage>
        <taxon>Bacteria</taxon>
        <taxon>Pseudomonadati</taxon>
        <taxon>Pseudomonadota</taxon>
        <taxon>Alphaproteobacteria</taxon>
        <taxon>Sphingomonadales</taxon>
        <taxon>Erythrobacteraceae</taxon>
        <taxon>Croceicoccus</taxon>
    </lineage>
</organism>
<dbReference type="InterPro" id="IPR007630">
    <property type="entry name" value="RNA_pol_sigma70_r4"/>
</dbReference>
<evidence type="ECO:0000313" key="3">
    <source>
        <dbReference type="Proteomes" id="UP000035287"/>
    </source>
</evidence>
<dbReference type="GO" id="GO:0006352">
    <property type="term" value="P:DNA-templated transcription initiation"/>
    <property type="evidence" value="ECO:0007669"/>
    <property type="project" value="InterPro"/>
</dbReference>
<dbReference type="GO" id="GO:0003700">
    <property type="term" value="F:DNA-binding transcription factor activity"/>
    <property type="evidence" value="ECO:0007669"/>
    <property type="project" value="InterPro"/>
</dbReference>
<dbReference type="InterPro" id="IPR013324">
    <property type="entry name" value="RNA_pol_sigma_r3/r4-like"/>
</dbReference>
<dbReference type="Gene3D" id="1.10.10.10">
    <property type="entry name" value="Winged helix-like DNA-binding domain superfamily/Winged helix DNA-binding domain"/>
    <property type="match status" value="1"/>
</dbReference>
<dbReference type="NCBIfam" id="TIGR02937">
    <property type="entry name" value="sigma70-ECF"/>
    <property type="match status" value="1"/>
</dbReference>
<dbReference type="SUPFAM" id="SSF88946">
    <property type="entry name" value="Sigma2 domain of RNA polymerase sigma factors"/>
    <property type="match status" value="1"/>
</dbReference>
<dbReference type="InterPro" id="IPR013325">
    <property type="entry name" value="RNA_pol_sigma_r2"/>
</dbReference>
<keyword evidence="3" id="KW-1185">Reference proteome</keyword>
<accession>A0A0G3XKC6</accession>
<feature type="domain" description="RNA polymerase sigma-70 region 4" evidence="1">
    <location>
        <begin position="114"/>
        <end position="156"/>
    </location>
</feature>
<dbReference type="Pfam" id="PF04545">
    <property type="entry name" value="Sigma70_r4"/>
    <property type="match status" value="1"/>
</dbReference>